<evidence type="ECO:0000313" key="3">
    <source>
        <dbReference type="Proteomes" id="UP000887116"/>
    </source>
</evidence>
<sequence length="92" mass="10931">MNYSFHKDYKESPSNSNSARKKSNPVKHVRLHEENICVRITPVSVLNGTITVTKQRRSVSLDYGRKKRKFEFLRSKRKEKSQRYNLLKTYTP</sequence>
<dbReference type="EMBL" id="BMAO01029119">
    <property type="protein sequence ID" value="GFR29519.1"/>
    <property type="molecule type" value="Genomic_DNA"/>
</dbReference>
<feature type="compositionally biased region" description="Basic and acidic residues" evidence="1">
    <location>
        <begin position="1"/>
        <end position="11"/>
    </location>
</feature>
<evidence type="ECO:0000313" key="2">
    <source>
        <dbReference type="EMBL" id="GFR29519.1"/>
    </source>
</evidence>
<keyword evidence="3" id="KW-1185">Reference proteome</keyword>
<organism evidence="2 3">
    <name type="scientific">Trichonephila clavata</name>
    <name type="common">Joro spider</name>
    <name type="synonym">Nephila clavata</name>
    <dbReference type="NCBI Taxonomy" id="2740835"/>
    <lineage>
        <taxon>Eukaryota</taxon>
        <taxon>Metazoa</taxon>
        <taxon>Ecdysozoa</taxon>
        <taxon>Arthropoda</taxon>
        <taxon>Chelicerata</taxon>
        <taxon>Arachnida</taxon>
        <taxon>Araneae</taxon>
        <taxon>Araneomorphae</taxon>
        <taxon>Entelegynae</taxon>
        <taxon>Araneoidea</taxon>
        <taxon>Nephilidae</taxon>
        <taxon>Trichonephila</taxon>
    </lineage>
</organism>
<evidence type="ECO:0000256" key="1">
    <source>
        <dbReference type="SAM" id="MobiDB-lite"/>
    </source>
</evidence>
<comment type="caution">
    <text evidence="2">The sequence shown here is derived from an EMBL/GenBank/DDBJ whole genome shotgun (WGS) entry which is preliminary data.</text>
</comment>
<protein>
    <submittedName>
        <fullName evidence="2">Uncharacterized protein</fullName>
    </submittedName>
</protein>
<dbReference type="Proteomes" id="UP000887116">
    <property type="component" value="Unassembled WGS sequence"/>
</dbReference>
<dbReference type="AlphaFoldDB" id="A0A8X6HT89"/>
<accession>A0A8X6HT89</accession>
<gene>
    <name evidence="2" type="ORF">TNCT_480551</name>
</gene>
<name>A0A8X6HT89_TRICU</name>
<proteinExistence type="predicted"/>
<feature type="region of interest" description="Disordered" evidence="1">
    <location>
        <begin position="1"/>
        <end position="28"/>
    </location>
</feature>
<feature type="compositionally biased region" description="Basic residues" evidence="1">
    <location>
        <begin position="19"/>
        <end position="28"/>
    </location>
</feature>
<reference evidence="2" key="1">
    <citation type="submission" date="2020-07" db="EMBL/GenBank/DDBJ databases">
        <title>Multicomponent nature underlies the extraordinary mechanical properties of spider dragline silk.</title>
        <authorList>
            <person name="Kono N."/>
            <person name="Nakamura H."/>
            <person name="Mori M."/>
            <person name="Yoshida Y."/>
            <person name="Ohtoshi R."/>
            <person name="Malay A.D."/>
            <person name="Moran D.A.P."/>
            <person name="Tomita M."/>
            <person name="Numata K."/>
            <person name="Arakawa K."/>
        </authorList>
    </citation>
    <scope>NUCLEOTIDE SEQUENCE</scope>
</reference>